<evidence type="ECO:0000313" key="2">
    <source>
        <dbReference type="Proteomes" id="UP000254937"/>
    </source>
</evidence>
<gene>
    <name evidence="1" type="ORF">M752DRAFT_266153</name>
</gene>
<dbReference type="AlphaFoldDB" id="A0A370PJG3"/>
<dbReference type="Proteomes" id="UP000254937">
    <property type="component" value="Unassembled WGS sequence"/>
</dbReference>
<name>A0A370PJG3_ASPPH</name>
<protein>
    <submittedName>
        <fullName evidence="1">Uncharacterized protein</fullName>
    </submittedName>
</protein>
<accession>A0A370PJG3</accession>
<proteinExistence type="predicted"/>
<sequence length="138" mass="16061">MHAMTSSAFAPNKRQTRREGFSNKLGQLASYMDDHYSRYGLFTIYEYTWFVKRHDDTHFLMSPPISVTALCSQCYSAIMFLFATAIRASDDKGSYYGVQYGRKLTFRRYTPSLPGGYMRRIADYNRIAKAHAYTWPTE</sequence>
<dbReference type="EMBL" id="KZ851853">
    <property type="protein sequence ID" value="RDK42342.1"/>
    <property type="molecule type" value="Genomic_DNA"/>
</dbReference>
<keyword evidence="2" id="KW-1185">Reference proteome</keyword>
<organism evidence="1 2">
    <name type="scientific">Aspergillus phoenicis ATCC 13157</name>
    <dbReference type="NCBI Taxonomy" id="1353007"/>
    <lineage>
        <taxon>Eukaryota</taxon>
        <taxon>Fungi</taxon>
        <taxon>Dikarya</taxon>
        <taxon>Ascomycota</taxon>
        <taxon>Pezizomycotina</taxon>
        <taxon>Eurotiomycetes</taxon>
        <taxon>Eurotiomycetidae</taxon>
        <taxon>Eurotiales</taxon>
        <taxon>Aspergillaceae</taxon>
        <taxon>Aspergillus</taxon>
    </lineage>
</organism>
<reference evidence="1 2" key="1">
    <citation type="submission" date="2018-07" db="EMBL/GenBank/DDBJ databases">
        <title>Section-level genome sequencing of Aspergillus section Nigri to investigate inter- and intra-species variation.</title>
        <authorList>
            <consortium name="DOE Joint Genome Institute"/>
            <person name="Vesth T.C."/>
            <person name="Nybo J.L."/>
            <person name="Theobald S."/>
            <person name="Frisvad J.C."/>
            <person name="Larsen T.O."/>
            <person name="Nielsen K.F."/>
            <person name="Hoof J.B."/>
            <person name="Brandl J."/>
            <person name="Salamov A."/>
            <person name="Riley R."/>
            <person name="Gladden J.M."/>
            <person name="Phatale P."/>
            <person name="Nielsen M.T."/>
            <person name="Lyhne E.K."/>
            <person name="Kogle M.E."/>
            <person name="Strasser K."/>
            <person name="McDonnell E."/>
            <person name="Barry K."/>
            <person name="Clum A."/>
            <person name="Chen C."/>
            <person name="Nolan M."/>
            <person name="Sandor L."/>
            <person name="Kuo A."/>
            <person name="Lipzen A."/>
            <person name="Hainaut M."/>
            <person name="Drula E."/>
            <person name="Tsang A."/>
            <person name="Magnuson J.K."/>
            <person name="Henrissat B."/>
            <person name="Wiebenga A."/>
            <person name="Simmons B.A."/>
            <person name="Makela M.R."/>
            <person name="De vries R.P."/>
            <person name="Grigoriev I.V."/>
            <person name="Mortensen U.H."/>
            <person name="Baker S.E."/>
            <person name="Andersen M.R."/>
        </authorList>
    </citation>
    <scope>NUCLEOTIDE SEQUENCE [LARGE SCALE GENOMIC DNA]</scope>
    <source>
        <strain evidence="1 2">ATCC 13157</strain>
    </source>
</reference>
<evidence type="ECO:0000313" key="1">
    <source>
        <dbReference type="EMBL" id="RDK42342.1"/>
    </source>
</evidence>